<evidence type="ECO:0000313" key="2">
    <source>
        <dbReference type="Proteomes" id="UP000011885"/>
    </source>
</evidence>
<reference evidence="1 2" key="1">
    <citation type="journal article" date="2013" name="Mar. Genomics">
        <title>Expression of sulfatases in Rhodopirellula baltica and the diversity of sulfatases in the genus Rhodopirellula.</title>
        <authorList>
            <person name="Wegner C.E."/>
            <person name="Richter-Heitmann T."/>
            <person name="Klindworth A."/>
            <person name="Klockow C."/>
            <person name="Richter M."/>
            <person name="Achstetter T."/>
            <person name="Glockner F.O."/>
            <person name="Harder J."/>
        </authorList>
    </citation>
    <scope>NUCLEOTIDE SEQUENCE [LARGE SCALE GENOMIC DNA]</scope>
    <source>
        <strain evidence="1 2">SM41</strain>
    </source>
</reference>
<sequence>MVRHDQERGFKAVAKVAKTFGDSRALPKRLASFATRKRGFDAPRGLL</sequence>
<keyword evidence="2" id="KW-1185">Reference proteome</keyword>
<dbReference type="EMBL" id="ANOH01000428">
    <property type="protein sequence ID" value="EMI52487.1"/>
    <property type="molecule type" value="Genomic_DNA"/>
</dbReference>
<evidence type="ECO:0000313" key="1">
    <source>
        <dbReference type="EMBL" id="EMI52487.1"/>
    </source>
</evidence>
<dbReference type="PATRIC" id="fig|1263870.3.peg.6398"/>
<protein>
    <submittedName>
        <fullName evidence="1">Uncharacterized protein</fullName>
    </submittedName>
</protein>
<dbReference type="AlphaFoldDB" id="M5TTG6"/>
<comment type="caution">
    <text evidence="1">The sequence shown here is derived from an EMBL/GenBank/DDBJ whole genome shotgun (WGS) entry which is preliminary data.</text>
</comment>
<accession>M5TTG6</accession>
<name>M5TTG6_9BACT</name>
<organism evidence="1 2">
    <name type="scientific">Rhodopirellula sallentina SM41</name>
    <dbReference type="NCBI Taxonomy" id="1263870"/>
    <lineage>
        <taxon>Bacteria</taxon>
        <taxon>Pseudomonadati</taxon>
        <taxon>Planctomycetota</taxon>
        <taxon>Planctomycetia</taxon>
        <taxon>Pirellulales</taxon>
        <taxon>Pirellulaceae</taxon>
        <taxon>Rhodopirellula</taxon>
    </lineage>
</organism>
<gene>
    <name evidence="1" type="ORF">RSSM_06042</name>
</gene>
<dbReference type="Proteomes" id="UP000011885">
    <property type="component" value="Unassembled WGS sequence"/>
</dbReference>
<proteinExistence type="predicted"/>